<feature type="compositionally biased region" description="Basic and acidic residues" evidence="1">
    <location>
        <begin position="88"/>
        <end position="104"/>
    </location>
</feature>
<evidence type="ECO:0000256" key="1">
    <source>
        <dbReference type="SAM" id="MobiDB-lite"/>
    </source>
</evidence>
<feature type="compositionally biased region" description="Polar residues" evidence="1">
    <location>
        <begin position="127"/>
        <end position="136"/>
    </location>
</feature>
<name>A0ABS8AKC8_9BACT</name>
<evidence type="ECO:0000313" key="2">
    <source>
        <dbReference type="EMBL" id="MCB2379434.1"/>
    </source>
</evidence>
<sequence length="171" mass="19259">MEKLQTLGLILLGLALFVWRMVQKMRDTTRQEQQERPRAQSQRSQSGSSFEDLLKQMQQQNQRGNAPAAPATTPGGRKLPQEQARAARTLERPAQRALSQERRATNMSLERPAPVARRGTGMDHSQPAHQPRQSPSAAPVSSGRSLTSRLRNPAELRDAFILSEILKRRFE</sequence>
<accession>A0ABS8AKC8</accession>
<feature type="region of interest" description="Disordered" evidence="1">
    <location>
        <begin position="28"/>
        <end position="152"/>
    </location>
</feature>
<organism evidence="2 3">
    <name type="scientific">Hymenobacter nitidus</name>
    <dbReference type="NCBI Taxonomy" id="2880929"/>
    <lineage>
        <taxon>Bacteria</taxon>
        <taxon>Pseudomonadati</taxon>
        <taxon>Bacteroidota</taxon>
        <taxon>Cytophagia</taxon>
        <taxon>Cytophagales</taxon>
        <taxon>Hymenobacteraceae</taxon>
        <taxon>Hymenobacter</taxon>
    </lineage>
</organism>
<evidence type="ECO:0000313" key="3">
    <source>
        <dbReference type="Proteomes" id="UP001165297"/>
    </source>
</evidence>
<dbReference type="EMBL" id="JAJADQ010000010">
    <property type="protein sequence ID" value="MCB2379434.1"/>
    <property type="molecule type" value="Genomic_DNA"/>
</dbReference>
<protein>
    <submittedName>
        <fullName evidence="2">Uncharacterized protein</fullName>
    </submittedName>
</protein>
<gene>
    <name evidence="2" type="ORF">LGH70_17680</name>
</gene>
<proteinExistence type="predicted"/>
<comment type="caution">
    <text evidence="2">The sequence shown here is derived from an EMBL/GenBank/DDBJ whole genome shotgun (WGS) entry which is preliminary data.</text>
</comment>
<dbReference type="Proteomes" id="UP001165297">
    <property type="component" value="Unassembled WGS sequence"/>
</dbReference>
<feature type="compositionally biased region" description="Basic and acidic residues" evidence="1">
    <location>
        <begin position="28"/>
        <end position="38"/>
    </location>
</feature>
<feature type="compositionally biased region" description="Low complexity" evidence="1">
    <location>
        <begin position="39"/>
        <end position="49"/>
    </location>
</feature>
<dbReference type="RefSeq" id="WP_226188332.1">
    <property type="nucleotide sequence ID" value="NZ_JAJADQ010000010.1"/>
</dbReference>
<keyword evidence="3" id="KW-1185">Reference proteome</keyword>
<reference evidence="2" key="1">
    <citation type="submission" date="2021-10" db="EMBL/GenBank/DDBJ databases">
        <authorList>
            <person name="Dean J.D."/>
            <person name="Kim M.K."/>
            <person name="Newey C.N."/>
            <person name="Stoker T.S."/>
            <person name="Thompson D.W."/>
            <person name="Grose J.H."/>
        </authorList>
    </citation>
    <scope>NUCLEOTIDE SEQUENCE</scope>
    <source>
        <strain evidence="2">BT635</strain>
    </source>
</reference>